<comment type="caution">
    <text evidence="2">The sequence shown here is derived from an EMBL/GenBank/DDBJ whole genome shotgun (WGS) entry which is preliminary data.</text>
</comment>
<keyword evidence="1" id="KW-1133">Transmembrane helix</keyword>
<keyword evidence="1" id="KW-0472">Membrane</keyword>
<dbReference type="EMBL" id="ADVG01000003">
    <property type="protein sequence ID" value="EFH83811.1"/>
    <property type="molecule type" value="Genomic_DNA"/>
</dbReference>
<name>D6TTR0_KTERA</name>
<protein>
    <submittedName>
        <fullName evidence="2">Uncharacterized protein</fullName>
    </submittedName>
</protein>
<proteinExistence type="predicted"/>
<dbReference type="AlphaFoldDB" id="D6TTR0"/>
<organism evidence="2 3">
    <name type="scientific">Ktedonobacter racemifer DSM 44963</name>
    <dbReference type="NCBI Taxonomy" id="485913"/>
    <lineage>
        <taxon>Bacteria</taxon>
        <taxon>Bacillati</taxon>
        <taxon>Chloroflexota</taxon>
        <taxon>Ktedonobacteria</taxon>
        <taxon>Ktedonobacterales</taxon>
        <taxon>Ktedonobacteraceae</taxon>
        <taxon>Ktedonobacter</taxon>
    </lineage>
</organism>
<evidence type="ECO:0000313" key="2">
    <source>
        <dbReference type="EMBL" id="EFH83811.1"/>
    </source>
</evidence>
<reference evidence="2 3" key="1">
    <citation type="journal article" date="2011" name="Stand. Genomic Sci.">
        <title>Non-contiguous finished genome sequence and contextual data of the filamentous soil bacterium Ktedonobacter racemifer type strain (SOSP1-21).</title>
        <authorList>
            <person name="Chang Y.J."/>
            <person name="Land M."/>
            <person name="Hauser L."/>
            <person name="Chertkov O."/>
            <person name="Del Rio T.G."/>
            <person name="Nolan M."/>
            <person name="Copeland A."/>
            <person name="Tice H."/>
            <person name="Cheng J.F."/>
            <person name="Lucas S."/>
            <person name="Han C."/>
            <person name="Goodwin L."/>
            <person name="Pitluck S."/>
            <person name="Ivanova N."/>
            <person name="Ovchinikova G."/>
            <person name="Pati A."/>
            <person name="Chen A."/>
            <person name="Palaniappan K."/>
            <person name="Mavromatis K."/>
            <person name="Liolios K."/>
            <person name="Brettin T."/>
            <person name="Fiebig A."/>
            <person name="Rohde M."/>
            <person name="Abt B."/>
            <person name="Goker M."/>
            <person name="Detter J.C."/>
            <person name="Woyke T."/>
            <person name="Bristow J."/>
            <person name="Eisen J.A."/>
            <person name="Markowitz V."/>
            <person name="Hugenholtz P."/>
            <person name="Kyrpides N.C."/>
            <person name="Klenk H.P."/>
            <person name="Lapidus A."/>
        </authorList>
    </citation>
    <scope>NUCLEOTIDE SEQUENCE [LARGE SCALE GENOMIC DNA]</scope>
    <source>
        <strain evidence="3">DSM 44963</strain>
    </source>
</reference>
<dbReference type="InParanoid" id="D6TTR0"/>
<gene>
    <name evidence="2" type="ORF">Krac_4808</name>
</gene>
<keyword evidence="1" id="KW-0812">Transmembrane</keyword>
<evidence type="ECO:0000313" key="3">
    <source>
        <dbReference type="Proteomes" id="UP000004508"/>
    </source>
</evidence>
<accession>D6TTR0</accession>
<sequence>MPTPVARRPRSLFSAWKFEAQESDSLPFIFAVCLAHLGAMLAWPYTTPETVGAMLA</sequence>
<keyword evidence="3" id="KW-1185">Reference proteome</keyword>
<feature type="transmembrane region" description="Helical" evidence="1">
    <location>
        <begin position="26"/>
        <end position="45"/>
    </location>
</feature>
<dbReference type="STRING" id="485913.Krac_4808"/>
<evidence type="ECO:0000256" key="1">
    <source>
        <dbReference type="SAM" id="Phobius"/>
    </source>
</evidence>
<dbReference type="Proteomes" id="UP000004508">
    <property type="component" value="Unassembled WGS sequence"/>
</dbReference>